<dbReference type="Pfam" id="PF24394">
    <property type="entry name" value="TMEM62_C"/>
    <property type="match status" value="1"/>
</dbReference>
<feature type="transmembrane region" description="Helical" evidence="2">
    <location>
        <begin position="705"/>
        <end position="727"/>
    </location>
</feature>
<dbReference type="GO" id="GO:0016787">
    <property type="term" value="F:hydrolase activity"/>
    <property type="evidence" value="ECO:0007669"/>
    <property type="project" value="InterPro"/>
</dbReference>
<feature type="domain" description="TMEM62 C-terminal" evidence="6">
    <location>
        <begin position="496"/>
        <end position="653"/>
    </location>
</feature>
<dbReference type="AlphaFoldDB" id="A0A1C7NMD8"/>
<evidence type="ECO:0000256" key="3">
    <source>
        <dbReference type="SAM" id="SignalP"/>
    </source>
</evidence>
<dbReference type="Pfam" id="PF00149">
    <property type="entry name" value="Metallophos"/>
    <property type="match status" value="1"/>
</dbReference>
<comment type="caution">
    <text evidence="7">The sequence shown here is derived from an EMBL/GenBank/DDBJ whole genome shotgun (WGS) entry which is preliminary data.</text>
</comment>
<feature type="transmembrane region" description="Helical" evidence="2">
    <location>
        <begin position="625"/>
        <end position="645"/>
    </location>
</feature>
<feature type="domain" description="TMEM62 Ig-like" evidence="5">
    <location>
        <begin position="357"/>
        <end position="465"/>
    </location>
</feature>
<evidence type="ECO:0000313" key="7">
    <source>
        <dbReference type="EMBL" id="OBZ88434.1"/>
    </source>
</evidence>
<dbReference type="Gene3D" id="3.60.21.10">
    <property type="match status" value="1"/>
</dbReference>
<keyword evidence="2 7" id="KW-0812">Transmembrane</keyword>
<evidence type="ECO:0000256" key="2">
    <source>
        <dbReference type="SAM" id="Phobius"/>
    </source>
</evidence>
<keyword evidence="2" id="KW-1133">Transmembrane helix</keyword>
<feature type="compositionally biased region" description="Basic residues" evidence="1">
    <location>
        <begin position="816"/>
        <end position="825"/>
    </location>
</feature>
<dbReference type="SUPFAM" id="SSF56300">
    <property type="entry name" value="Metallo-dependent phosphatases"/>
    <property type="match status" value="1"/>
</dbReference>
<dbReference type="OrthoDB" id="45365at2759"/>
<dbReference type="InterPro" id="IPR056229">
    <property type="entry name" value="Ig_TMM62"/>
</dbReference>
<evidence type="ECO:0000259" key="5">
    <source>
        <dbReference type="Pfam" id="PF24384"/>
    </source>
</evidence>
<protein>
    <submittedName>
        <fullName evidence="7">Transmembrane protein 62</fullName>
    </submittedName>
</protein>
<keyword evidence="3" id="KW-0732">Signal</keyword>
<feature type="transmembrane region" description="Helical" evidence="2">
    <location>
        <begin position="666"/>
        <end position="685"/>
    </location>
</feature>
<feature type="domain" description="Calcineurin-like phosphoesterase" evidence="4">
    <location>
        <begin position="72"/>
        <end position="280"/>
    </location>
</feature>
<dbReference type="Proteomes" id="UP000093000">
    <property type="component" value="Unassembled WGS sequence"/>
</dbReference>
<accession>A0A1C7NMD8</accession>
<evidence type="ECO:0000256" key="1">
    <source>
        <dbReference type="SAM" id="MobiDB-lite"/>
    </source>
</evidence>
<organism evidence="7 8">
    <name type="scientific">Choanephora cucurbitarum</name>
    <dbReference type="NCBI Taxonomy" id="101091"/>
    <lineage>
        <taxon>Eukaryota</taxon>
        <taxon>Fungi</taxon>
        <taxon>Fungi incertae sedis</taxon>
        <taxon>Mucoromycota</taxon>
        <taxon>Mucoromycotina</taxon>
        <taxon>Mucoromycetes</taxon>
        <taxon>Mucorales</taxon>
        <taxon>Mucorineae</taxon>
        <taxon>Choanephoraceae</taxon>
        <taxon>Choanephoroideae</taxon>
        <taxon>Choanephora</taxon>
    </lineage>
</organism>
<evidence type="ECO:0000313" key="8">
    <source>
        <dbReference type="Proteomes" id="UP000093000"/>
    </source>
</evidence>
<sequence length="825" mass="94327">MKLSSSSFICLSITLIGLLRSIQLYLSSTQDLRVANEQDPWFFRQPKTDVEHSLTGKESTPIGNQPEKIFYFVQVSDLHISKFQPKGHTIHFLHFLQSVLPNLKPEFVVITGDLIDAKDATKTVSAQYREEWQVYRAAIDQSANGTVWYDMRGNHDCFDLTSWQAENNYYRDFGESSQLLNEGKGVYSWQISKPFGDYNFVAVDACPKKGPSRPFNFFGYLTTNTMNRLVSSILSKTYNHTFMFGHYPTTTLVPGVSSEGYTFRDLASRFSIYFCGHLHRLTAGLGDVLKSYNRGTDSLELELSDMKDHGSYRIVAVDHDLISFVDVDLPITDIPPATQLIPLKSNGKIIWPRKLKTAPTVLITNPKDSRYTLPTKEPLASSHHSSHIRFLVFSEYEHSLLKVRLFVDDKHHPFPAEFVGHSSKTTNLPLWTSVWEPNDFNDFATHTLRVEVTAPNGQIGTHQISFRMDNMRVKIQGGAGEWIVWSDIASLLRFLSIFALGAMLITLIVPKVFNDYEQYSGHAHTLRDQLLLCIHEIDAGLNLSIYANVQRHIYTWTHRFLQFPEAQPNVWYLCFGLLLSLLTLPWFKTELIPSGREQAQNMGYFYLWALMLEPGNQWIPLADTWMYAIFEVTFTVAVFILYFVWKSTDAYQFHCKGNPEGGSIEYQNVCDRIWFQVLVLIYWLWRFKGLTELAVWYGSAWPTLVFNVLVWWLLAVLVVLIMGKHGIMSYVNSHRRHQVGAQPVSAPLAICSACCNAVGDLSQHQSDTNLQEFEISNSQLTDESPLTVSTSEEEESRRLIYDESGSDSSSTEARRAFRRSTLKKD</sequence>
<feature type="chain" id="PRO_5008889787" evidence="3">
    <location>
        <begin position="22"/>
        <end position="825"/>
    </location>
</feature>
<name>A0A1C7NMD8_9FUNG</name>
<feature type="transmembrane region" description="Helical" evidence="2">
    <location>
        <begin position="569"/>
        <end position="587"/>
    </location>
</feature>
<feature type="signal peptide" evidence="3">
    <location>
        <begin position="1"/>
        <end position="21"/>
    </location>
</feature>
<dbReference type="PANTHER" id="PTHR14795">
    <property type="entry name" value="HELICASE RELATED"/>
    <property type="match status" value="1"/>
</dbReference>
<dbReference type="PANTHER" id="PTHR14795:SF0">
    <property type="entry name" value="TRANSMEMBRANE PROTEIN 62"/>
    <property type="match status" value="1"/>
</dbReference>
<feature type="transmembrane region" description="Helical" evidence="2">
    <location>
        <begin position="491"/>
        <end position="509"/>
    </location>
</feature>
<proteinExistence type="predicted"/>
<dbReference type="InParanoid" id="A0A1C7NMD8"/>
<dbReference type="InterPro" id="IPR029052">
    <property type="entry name" value="Metallo-depent_PP-like"/>
</dbReference>
<evidence type="ECO:0000259" key="6">
    <source>
        <dbReference type="Pfam" id="PF24394"/>
    </source>
</evidence>
<dbReference type="STRING" id="101091.A0A1C7NMD8"/>
<evidence type="ECO:0000259" key="4">
    <source>
        <dbReference type="Pfam" id="PF00149"/>
    </source>
</evidence>
<keyword evidence="2" id="KW-0472">Membrane</keyword>
<gene>
    <name evidence="7" type="primary">Tmem62_0</name>
    <name evidence="7" type="ORF">A0J61_03516</name>
</gene>
<reference evidence="7 8" key="1">
    <citation type="submission" date="2016-03" db="EMBL/GenBank/DDBJ databases">
        <title>Choanephora cucurbitarum.</title>
        <authorList>
            <person name="Min B."/>
            <person name="Park H."/>
            <person name="Park J.-H."/>
            <person name="Shin H.-D."/>
            <person name="Choi I.-G."/>
        </authorList>
    </citation>
    <scope>NUCLEOTIDE SEQUENCE [LARGE SCALE GENOMIC DNA]</scope>
    <source>
        <strain evidence="7 8">KUS-F28377</strain>
    </source>
</reference>
<dbReference type="Pfam" id="PF24384">
    <property type="entry name" value="Ig_TMM62"/>
    <property type="match status" value="1"/>
</dbReference>
<dbReference type="InterPro" id="IPR056230">
    <property type="entry name" value="TMEM62_C"/>
</dbReference>
<feature type="region of interest" description="Disordered" evidence="1">
    <location>
        <begin position="779"/>
        <end position="825"/>
    </location>
</feature>
<dbReference type="InterPro" id="IPR004843">
    <property type="entry name" value="Calcineurin-like_PHP"/>
</dbReference>
<dbReference type="EMBL" id="LUGH01000153">
    <property type="protein sequence ID" value="OBZ88434.1"/>
    <property type="molecule type" value="Genomic_DNA"/>
</dbReference>
<keyword evidence="8" id="KW-1185">Reference proteome</keyword>